<evidence type="ECO:0000256" key="1">
    <source>
        <dbReference type="ARBA" id="ARBA00004123"/>
    </source>
</evidence>
<gene>
    <name evidence="7" type="ORF">NLU13_9763</name>
</gene>
<keyword evidence="4" id="KW-0804">Transcription</keyword>
<organism evidence="7 8">
    <name type="scientific">Sarocladium strictum</name>
    <name type="common">Black bundle disease fungus</name>
    <name type="synonym">Acremonium strictum</name>
    <dbReference type="NCBI Taxonomy" id="5046"/>
    <lineage>
        <taxon>Eukaryota</taxon>
        <taxon>Fungi</taxon>
        <taxon>Dikarya</taxon>
        <taxon>Ascomycota</taxon>
        <taxon>Pezizomycotina</taxon>
        <taxon>Sordariomycetes</taxon>
        <taxon>Hypocreomycetidae</taxon>
        <taxon>Hypocreales</taxon>
        <taxon>Sarocladiaceae</taxon>
        <taxon>Sarocladium</taxon>
    </lineage>
</organism>
<evidence type="ECO:0000256" key="4">
    <source>
        <dbReference type="ARBA" id="ARBA00023163"/>
    </source>
</evidence>
<reference evidence="7" key="1">
    <citation type="submission" date="2022-10" db="EMBL/GenBank/DDBJ databases">
        <title>Determination and structural analysis of whole genome sequence of Sarocladium strictum F4-1.</title>
        <authorList>
            <person name="Hu L."/>
            <person name="Jiang Y."/>
        </authorList>
    </citation>
    <scope>NUCLEOTIDE SEQUENCE</scope>
    <source>
        <strain evidence="7">F4-1</strain>
    </source>
</reference>
<accession>A0AA39L4H9</accession>
<dbReference type="Proteomes" id="UP001175261">
    <property type="component" value="Unassembled WGS sequence"/>
</dbReference>
<dbReference type="GO" id="GO:0005634">
    <property type="term" value="C:nucleus"/>
    <property type="evidence" value="ECO:0007669"/>
    <property type="project" value="UniProtKB-SubCell"/>
</dbReference>
<dbReference type="CDD" id="cd12148">
    <property type="entry name" value="fungal_TF_MHR"/>
    <property type="match status" value="1"/>
</dbReference>
<keyword evidence="3" id="KW-0238">DNA-binding</keyword>
<dbReference type="GO" id="GO:0000976">
    <property type="term" value="F:transcription cis-regulatory region binding"/>
    <property type="evidence" value="ECO:0007669"/>
    <property type="project" value="TreeGrafter"/>
</dbReference>
<proteinExistence type="predicted"/>
<dbReference type="PANTHER" id="PTHR31845:SF39">
    <property type="entry name" value="TRANSCRIPTION FACTOR PBCR-RELATED"/>
    <property type="match status" value="1"/>
</dbReference>
<dbReference type="GO" id="GO:0000981">
    <property type="term" value="F:DNA-binding transcription factor activity, RNA polymerase II-specific"/>
    <property type="evidence" value="ECO:0007669"/>
    <property type="project" value="TreeGrafter"/>
</dbReference>
<evidence type="ECO:0000256" key="5">
    <source>
        <dbReference type="ARBA" id="ARBA00023242"/>
    </source>
</evidence>
<evidence type="ECO:0000256" key="2">
    <source>
        <dbReference type="ARBA" id="ARBA00023015"/>
    </source>
</evidence>
<dbReference type="InterPro" id="IPR051089">
    <property type="entry name" value="prtT"/>
</dbReference>
<keyword evidence="5" id="KW-0539">Nucleus</keyword>
<evidence type="ECO:0000256" key="3">
    <source>
        <dbReference type="ARBA" id="ARBA00023125"/>
    </source>
</evidence>
<sequence length="524" mass="57161">MPGADGAAWTPCLRSPAKLQRDLIADLEAQVEALTAALQEKDGWVPGSSSMNSLSGLSPASASQGDGQSSTGSDTCANSILTFIDRHVSVEGQRRAVNAYSYGFKSVWCPANLSQQTLQDVRRDSPLLLLTILAFPMAAEVCNNSCSKANDLVNGAIDYLGKKVLVEGAHNQEVVRALLTAAFWHRVPRGEVASHCHQYSRLAVDMAIDIGLGGPEFPGSPAAYFRRMDGHQDDNSGRTWLACYAAATMYGLNQRRPATVSWSQQHERNLRSMENNGRIEDRLFCQIIMLIHLCQQAAEKLELCNLTVYLDINDTACQQKMAILADQFEGWKSSVPQDLLAHPMVRFWSCIFDIYLHEVVLHTPTNKSLSAAPHVPPNLPVADFATPQVITDAAAAATSNLITACQGAILACEDMGPAEVLAAPSMIFAPAVMYALKTLVHVFVTVYGPGSTFGTSNLIVKEDICMRQYISKVIALGKAVDSSTYTDTYWTGRILGAASWFETWANDYEVILERYAEKQRSGEA</sequence>
<comment type="caution">
    <text evidence="7">The sequence shown here is derived from an EMBL/GenBank/DDBJ whole genome shotgun (WGS) entry which is preliminary data.</text>
</comment>
<dbReference type="EMBL" id="JAPDFR010000009">
    <property type="protein sequence ID" value="KAK0383852.1"/>
    <property type="molecule type" value="Genomic_DNA"/>
</dbReference>
<feature type="region of interest" description="Disordered" evidence="6">
    <location>
        <begin position="46"/>
        <end position="73"/>
    </location>
</feature>
<dbReference type="PANTHER" id="PTHR31845">
    <property type="entry name" value="FINGER DOMAIN PROTEIN, PUTATIVE-RELATED"/>
    <property type="match status" value="1"/>
</dbReference>
<evidence type="ECO:0000256" key="6">
    <source>
        <dbReference type="SAM" id="MobiDB-lite"/>
    </source>
</evidence>
<comment type="subcellular location">
    <subcellularLocation>
        <location evidence="1">Nucleus</location>
    </subcellularLocation>
</comment>
<keyword evidence="8" id="KW-1185">Reference proteome</keyword>
<evidence type="ECO:0000313" key="8">
    <source>
        <dbReference type="Proteomes" id="UP001175261"/>
    </source>
</evidence>
<protein>
    <submittedName>
        <fullName evidence="7">Uncharacterized protein</fullName>
    </submittedName>
</protein>
<keyword evidence="2" id="KW-0805">Transcription regulation</keyword>
<dbReference type="AlphaFoldDB" id="A0AA39L4H9"/>
<name>A0AA39L4H9_SARSR</name>
<evidence type="ECO:0000313" key="7">
    <source>
        <dbReference type="EMBL" id="KAK0383852.1"/>
    </source>
</evidence>